<dbReference type="PRINTS" id="PR00169">
    <property type="entry name" value="KCHANNEL"/>
</dbReference>
<dbReference type="SUPFAM" id="SSF81324">
    <property type="entry name" value="Voltage-gated potassium channels"/>
    <property type="match status" value="1"/>
</dbReference>
<feature type="transmembrane region" description="Helical" evidence="8">
    <location>
        <begin position="12"/>
        <end position="35"/>
    </location>
</feature>
<feature type="domain" description="Potassium channel" evidence="9">
    <location>
        <begin position="143"/>
        <end position="214"/>
    </location>
</feature>
<evidence type="ECO:0000256" key="3">
    <source>
        <dbReference type="ARBA" id="ARBA00022692"/>
    </source>
</evidence>
<keyword evidence="5" id="KW-0406">Ion transport</keyword>
<name>A0A2P2BUV3_9FIRM</name>
<accession>A0A2P2BUV3</accession>
<feature type="transmembrane region" description="Helical" evidence="8">
    <location>
        <begin position="137"/>
        <end position="156"/>
    </location>
</feature>
<sequence length="288" mass="33331">MLVITRKKRVFYNVTMVLLSLLIASILIIQLTISISPKTSLILSNIEFFIWVIFVIDYIARFITSDNKKLFIKNNILDLVSIIPFHTIYIYFSNLCSFHVGKYILLLKLVMVLRILAIIKRSNSNFYRLIRTNNFSYTLFIAVIIILLSSISISYFENWDIGDSLWWSIVTVTTVGYGYICPKTFCGRIIASILMIFGIGFIGSLTSTLSTYFIKKENIRHHHKKHKKHHSLLQDSLKDVVIGARFSKDEYKDMVILDIVNRLENFDDLSEDDINTMCNVLSSLKKKS</sequence>
<dbReference type="InterPro" id="IPR013099">
    <property type="entry name" value="K_chnl_dom"/>
</dbReference>
<keyword evidence="6 8" id="KW-0472">Membrane</keyword>
<dbReference type="Pfam" id="PF07885">
    <property type="entry name" value="Ion_trans_2"/>
    <property type="match status" value="1"/>
</dbReference>
<feature type="transmembrane region" description="Helical" evidence="8">
    <location>
        <begin position="98"/>
        <end position="117"/>
    </location>
</feature>
<organism evidence="10 11">
    <name type="scientific">Romboutsia hominis</name>
    <dbReference type="NCBI Taxonomy" id="1507512"/>
    <lineage>
        <taxon>Bacteria</taxon>
        <taxon>Bacillati</taxon>
        <taxon>Bacillota</taxon>
        <taxon>Clostridia</taxon>
        <taxon>Peptostreptococcales</taxon>
        <taxon>Peptostreptococcaceae</taxon>
        <taxon>Romboutsia</taxon>
    </lineage>
</organism>
<evidence type="ECO:0000256" key="7">
    <source>
        <dbReference type="ARBA" id="ARBA00023303"/>
    </source>
</evidence>
<evidence type="ECO:0000259" key="9">
    <source>
        <dbReference type="Pfam" id="PF07885"/>
    </source>
</evidence>
<dbReference type="InterPro" id="IPR028325">
    <property type="entry name" value="VG_K_chnl"/>
</dbReference>
<evidence type="ECO:0000256" key="5">
    <source>
        <dbReference type="ARBA" id="ARBA00023065"/>
    </source>
</evidence>
<dbReference type="Gene3D" id="1.20.120.350">
    <property type="entry name" value="Voltage-gated potassium channels. Chain C"/>
    <property type="match status" value="1"/>
</dbReference>
<keyword evidence="2" id="KW-0813">Transport</keyword>
<dbReference type="PANTHER" id="PTHR11537:SF254">
    <property type="entry name" value="POTASSIUM VOLTAGE-GATED CHANNEL PROTEIN SHAB"/>
    <property type="match status" value="1"/>
</dbReference>
<proteinExistence type="predicted"/>
<dbReference type="GO" id="GO:0001508">
    <property type="term" value="P:action potential"/>
    <property type="evidence" value="ECO:0007669"/>
    <property type="project" value="TreeGrafter"/>
</dbReference>
<feature type="transmembrane region" description="Helical" evidence="8">
    <location>
        <begin position="41"/>
        <end position="63"/>
    </location>
</feature>
<feature type="transmembrane region" description="Helical" evidence="8">
    <location>
        <begin position="189"/>
        <end position="214"/>
    </location>
</feature>
<keyword evidence="7 10" id="KW-0407">Ion channel</keyword>
<evidence type="ECO:0000313" key="10">
    <source>
        <dbReference type="EMBL" id="CEI74153.1"/>
    </source>
</evidence>
<dbReference type="KEGG" id="rhom:FRIFI_2632"/>
<dbReference type="PANTHER" id="PTHR11537">
    <property type="entry name" value="VOLTAGE-GATED POTASSIUM CHANNEL"/>
    <property type="match status" value="1"/>
</dbReference>
<dbReference type="GO" id="GO:0005249">
    <property type="term" value="F:voltage-gated potassium channel activity"/>
    <property type="evidence" value="ECO:0007669"/>
    <property type="project" value="InterPro"/>
</dbReference>
<evidence type="ECO:0000256" key="8">
    <source>
        <dbReference type="SAM" id="Phobius"/>
    </source>
</evidence>
<gene>
    <name evidence="10" type="ORF">FRIFI_2632</name>
</gene>
<comment type="subcellular location">
    <subcellularLocation>
        <location evidence="1">Membrane</location>
        <topology evidence="1">Multi-pass membrane protein</topology>
    </subcellularLocation>
</comment>
<evidence type="ECO:0000313" key="11">
    <source>
        <dbReference type="Proteomes" id="UP000245695"/>
    </source>
</evidence>
<dbReference type="RefSeq" id="WP_166506082.1">
    <property type="nucleotide sequence ID" value="NZ_LN650648.1"/>
</dbReference>
<dbReference type="GO" id="GO:0008076">
    <property type="term" value="C:voltage-gated potassium channel complex"/>
    <property type="evidence" value="ECO:0007669"/>
    <property type="project" value="InterPro"/>
</dbReference>
<keyword evidence="4 8" id="KW-1133">Transmembrane helix</keyword>
<evidence type="ECO:0000256" key="2">
    <source>
        <dbReference type="ARBA" id="ARBA00022448"/>
    </source>
</evidence>
<dbReference type="EMBL" id="LN650648">
    <property type="protein sequence ID" value="CEI74153.1"/>
    <property type="molecule type" value="Genomic_DNA"/>
</dbReference>
<reference evidence="10 11" key="1">
    <citation type="submission" date="2014-09" db="EMBL/GenBank/DDBJ databases">
        <authorList>
            <person name="Hornung B.V."/>
        </authorList>
    </citation>
    <scope>NUCLEOTIDE SEQUENCE [LARGE SCALE GENOMIC DNA]</scope>
    <source>
        <strain evidence="10 11">FRIFI</strain>
    </source>
</reference>
<keyword evidence="11" id="KW-1185">Reference proteome</keyword>
<protein>
    <submittedName>
        <fullName evidence="10">Potassium channel subunit</fullName>
    </submittedName>
</protein>
<dbReference type="Proteomes" id="UP000245695">
    <property type="component" value="Chromosome 1"/>
</dbReference>
<evidence type="ECO:0000256" key="4">
    <source>
        <dbReference type="ARBA" id="ARBA00022989"/>
    </source>
</evidence>
<evidence type="ECO:0000256" key="6">
    <source>
        <dbReference type="ARBA" id="ARBA00023136"/>
    </source>
</evidence>
<feature type="transmembrane region" description="Helical" evidence="8">
    <location>
        <begin position="75"/>
        <end position="92"/>
    </location>
</feature>
<evidence type="ECO:0000256" key="1">
    <source>
        <dbReference type="ARBA" id="ARBA00004141"/>
    </source>
</evidence>
<dbReference type="AlphaFoldDB" id="A0A2P2BUV3"/>
<dbReference type="Gene3D" id="1.10.287.70">
    <property type="match status" value="1"/>
</dbReference>
<keyword evidence="3 8" id="KW-0812">Transmembrane</keyword>
<dbReference type="InterPro" id="IPR027359">
    <property type="entry name" value="Volt_channel_dom_sf"/>
</dbReference>